<protein>
    <recommendedName>
        <fullName evidence="1">Fibronectin type-III domain-containing protein</fullName>
    </recommendedName>
</protein>
<comment type="caution">
    <text evidence="2">The sequence shown here is derived from an EMBL/GenBank/DDBJ whole genome shotgun (WGS) entry which is preliminary data.</text>
</comment>
<dbReference type="InterPro" id="IPR013783">
    <property type="entry name" value="Ig-like_fold"/>
</dbReference>
<gene>
    <name evidence="2" type="ORF">JKP88DRAFT_291097</name>
</gene>
<accession>A0A836CBS6</accession>
<dbReference type="Proteomes" id="UP000664859">
    <property type="component" value="Unassembled WGS sequence"/>
</dbReference>
<feature type="domain" description="Fibronectin type-III" evidence="1">
    <location>
        <begin position="1"/>
        <end position="73"/>
    </location>
</feature>
<dbReference type="Pfam" id="PF00041">
    <property type="entry name" value="fn3"/>
    <property type="match status" value="1"/>
</dbReference>
<dbReference type="PROSITE" id="PS50853">
    <property type="entry name" value="FN3"/>
    <property type="match status" value="1"/>
</dbReference>
<sequence>MSPTTVGLSWTAPVSPGHVVTSYVVEVKAAADSDTSYAAISDTITGTTVTATGLAEGTSYLFRVKTINQSDSG</sequence>
<dbReference type="AlphaFoldDB" id="A0A836CBS6"/>
<evidence type="ECO:0000313" key="2">
    <source>
        <dbReference type="EMBL" id="KAG5179904.1"/>
    </source>
</evidence>
<dbReference type="Gene3D" id="2.60.40.10">
    <property type="entry name" value="Immunoglobulins"/>
    <property type="match status" value="1"/>
</dbReference>
<dbReference type="CDD" id="cd00063">
    <property type="entry name" value="FN3"/>
    <property type="match status" value="1"/>
</dbReference>
<dbReference type="SUPFAM" id="SSF49265">
    <property type="entry name" value="Fibronectin type III"/>
    <property type="match status" value="1"/>
</dbReference>
<organism evidence="2 3">
    <name type="scientific">Tribonema minus</name>
    <dbReference type="NCBI Taxonomy" id="303371"/>
    <lineage>
        <taxon>Eukaryota</taxon>
        <taxon>Sar</taxon>
        <taxon>Stramenopiles</taxon>
        <taxon>Ochrophyta</taxon>
        <taxon>PX clade</taxon>
        <taxon>Xanthophyceae</taxon>
        <taxon>Tribonematales</taxon>
        <taxon>Tribonemataceae</taxon>
        <taxon>Tribonema</taxon>
    </lineage>
</organism>
<dbReference type="InterPro" id="IPR003961">
    <property type="entry name" value="FN3_dom"/>
</dbReference>
<name>A0A836CBS6_9STRA</name>
<dbReference type="PRINTS" id="PR00014">
    <property type="entry name" value="FNTYPEIII"/>
</dbReference>
<reference evidence="2" key="1">
    <citation type="submission" date="2021-02" db="EMBL/GenBank/DDBJ databases">
        <title>First Annotated Genome of the Yellow-green Alga Tribonema minus.</title>
        <authorList>
            <person name="Mahan K.M."/>
        </authorList>
    </citation>
    <scope>NUCLEOTIDE SEQUENCE</scope>
    <source>
        <strain evidence="2">UTEX B ZZ1240</strain>
    </source>
</reference>
<dbReference type="OrthoDB" id="438268at2759"/>
<evidence type="ECO:0000259" key="1">
    <source>
        <dbReference type="PROSITE" id="PS50853"/>
    </source>
</evidence>
<proteinExistence type="predicted"/>
<evidence type="ECO:0000313" key="3">
    <source>
        <dbReference type="Proteomes" id="UP000664859"/>
    </source>
</evidence>
<dbReference type="InterPro" id="IPR036116">
    <property type="entry name" value="FN3_sf"/>
</dbReference>
<keyword evidence="3" id="KW-1185">Reference proteome</keyword>
<dbReference type="EMBL" id="JAFCMP010000439">
    <property type="protein sequence ID" value="KAG5179904.1"/>
    <property type="molecule type" value="Genomic_DNA"/>
</dbReference>